<reference evidence="3" key="1">
    <citation type="submission" date="2017-09" db="EMBL/GenBank/DDBJ databases">
        <title>Depth-based differentiation of microbial function through sediment-hosted aquifers and enrichment of novel symbionts in the deep terrestrial subsurface.</title>
        <authorList>
            <person name="Probst A.J."/>
            <person name="Ladd B."/>
            <person name="Jarett J.K."/>
            <person name="Geller-Mcgrath D.E."/>
            <person name="Sieber C.M.K."/>
            <person name="Emerson J.B."/>
            <person name="Anantharaman K."/>
            <person name="Thomas B.C."/>
            <person name="Malmstrom R."/>
            <person name="Stieglmeier M."/>
            <person name="Klingl A."/>
            <person name="Woyke T."/>
            <person name="Ryan C.M."/>
            <person name="Banfield J.F."/>
        </authorList>
    </citation>
    <scope>NUCLEOTIDE SEQUENCE [LARGE SCALE GENOMIC DNA]</scope>
</reference>
<name>A0A2M7ARQ0_9BACT</name>
<dbReference type="AlphaFoldDB" id="A0A2M7ARQ0"/>
<accession>A0A2M7ARQ0</accession>
<dbReference type="GO" id="GO:0005506">
    <property type="term" value="F:iron ion binding"/>
    <property type="evidence" value="ECO:0007669"/>
    <property type="project" value="InterPro"/>
</dbReference>
<dbReference type="Pfam" id="PF01592">
    <property type="entry name" value="NifU_N"/>
    <property type="match status" value="1"/>
</dbReference>
<dbReference type="Gene3D" id="3.90.1010.10">
    <property type="match status" value="1"/>
</dbReference>
<evidence type="ECO:0000313" key="2">
    <source>
        <dbReference type="EMBL" id="PIU73294.1"/>
    </source>
</evidence>
<dbReference type="SUPFAM" id="SSF82649">
    <property type="entry name" value="SufE/NifU"/>
    <property type="match status" value="1"/>
</dbReference>
<sequence length="147" mass="16405">MTRAQFQYSKKVLKHFRNPHNLGKINDPSGIGEVGNMVCGDVMKLYIKVKNNIITEIKFETYGCAAAIATSSVITDLVKGKTIDEAIKMTNKDVIDSLDGLPPVKIHCSLLSVDALSEAIYDYLFKEKKEIPKEVVSRHQRLIVHSS</sequence>
<proteinExistence type="predicted"/>
<dbReference type="PANTHER" id="PTHR10093">
    <property type="entry name" value="IRON-SULFUR CLUSTER ASSEMBLY ENZYME NIFU HOMOLOG"/>
    <property type="match status" value="1"/>
</dbReference>
<protein>
    <submittedName>
        <fullName evidence="2">Iron-sulfur cluster assembly scaffold protein</fullName>
    </submittedName>
</protein>
<feature type="domain" description="NIF system FeS cluster assembly NifU N-terminal" evidence="1">
    <location>
        <begin position="7"/>
        <end position="129"/>
    </location>
</feature>
<comment type="caution">
    <text evidence="2">The sequence shown here is derived from an EMBL/GenBank/DDBJ whole genome shotgun (WGS) entry which is preliminary data.</text>
</comment>
<dbReference type="EMBL" id="PEWA01000042">
    <property type="protein sequence ID" value="PIU73294.1"/>
    <property type="molecule type" value="Genomic_DNA"/>
</dbReference>
<organism evidence="2 3">
    <name type="scientific">Candidatus Shapirobacteria bacterium CG06_land_8_20_14_3_00_40_12</name>
    <dbReference type="NCBI Taxonomy" id="1974881"/>
    <lineage>
        <taxon>Bacteria</taxon>
        <taxon>Candidatus Shapironibacteriota</taxon>
    </lineage>
</organism>
<dbReference type="InterPro" id="IPR002871">
    <property type="entry name" value="NIF_FeS_clus_asmbl_NifU_N"/>
</dbReference>
<evidence type="ECO:0000259" key="1">
    <source>
        <dbReference type="Pfam" id="PF01592"/>
    </source>
</evidence>
<gene>
    <name evidence="2" type="ORF">COS78_03110</name>
</gene>
<evidence type="ECO:0000313" key="3">
    <source>
        <dbReference type="Proteomes" id="UP000231407"/>
    </source>
</evidence>
<dbReference type="GO" id="GO:0051536">
    <property type="term" value="F:iron-sulfur cluster binding"/>
    <property type="evidence" value="ECO:0007669"/>
    <property type="project" value="InterPro"/>
</dbReference>
<dbReference type="CDD" id="cd06664">
    <property type="entry name" value="IscU_like"/>
    <property type="match status" value="1"/>
</dbReference>
<dbReference type="GO" id="GO:0016226">
    <property type="term" value="P:iron-sulfur cluster assembly"/>
    <property type="evidence" value="ECO:0007669"/>
    <property type="project" value="InterPro"/>
</dbReference>
<dbReference type="Proteomes" id="UP000231407">
    <property type="component" value="Unassembled WGS sequence"/>
</dbReference>